<organism evidence="2 3">
    <name type="scientific">Leptospira interrogans serovar Zanoni str. LT2156</name>
    <dbReference type="NCBI Taxonomy" id="1001601"/>
    <lineage>
        <taxon>Bacteria</taxon>
        <taxon>Pseudomonadati</taxon>
        <taxon>Spirochaetota</taxon>
        <taxon>Spirochaetia</taxon>
        <taxon>Leptospirales</taxon>
        <taxon>Leptospiraceae</taxon>
        <taxon>Leptospira</taxon>
    </lineage>
</organism>
<dbReference type="AlphaFoldDB" id="M6HHD0"/>
<dbReference type="EMBL" id="AFMF02000036">
    <property type="protein sequence ID" value="EMM94314.1"/>
    <property type="molecule type" value="Genomic_DNA"/>
</dbReference>
<evidence type="ECO:0000313" key="2">
    <source>
        <dbReference type="EMBL" id="EMM94314.1"/>
    </source>
</evidence>
<feature type="region of interest" description="Disordered" evidence="1">
    <location>
        <begin position="1"/>
        <end position="25"/>
    </location>
</feature>
<sequence>MTDVIKPEGTSPLGRPTGHLGPVTGRVGIPIARRPVEIGNITTVAGSTIITGSGGTDFTRIEQRARLKINTLNGPENGLVKVKNIISATQIELFEPVGVSLANQSYKIADQYDLGLAIDSSMKESRGYADFIAMQTGKAAYKKILNSYFVTVEVQLLEPVLELLQKLDPGFKINVDALTGMIKGAAQTASLWEDILQGNGLELSLTALTAPKTPSIDPMDTITFPATRIYPAGEWMFQGDNPIALKVAFEAQLDERTMFKGRPVAYYLGDLGA</sequence>
<evidence type="ECO:0000313" key="3">
    <source>
        <dbReference type="Proteomes" id="UP000012089"/>
    </source>
</evidence>
<proteinExistence type="predicted"/>
<protein>
    <submittedName>
        <fullName evidence="2">Uncharacterized protein</fullName>
    </submittedName>
</protein>
<dbReference type="Proteomes" id="UP000012089">
    <property type="component" value="Unassembled WGS sequence"/>
</dbReference>
<reference evidence="2 3" key="1">
    <citation type="submission" date="2013-01" db="EMBL/GenBank/DDBJ databases">
        <authorList>
            <person name="Harkins D.M."/>
            <person name="Durkin A.S."/>
            <person name="Brinkac L.M."/>
            <person name="Haft D.H."/>
            <person name="Selengut J.D."/>
            <person name="Sanka R."/>
            <person name="DePew J."/>
            <person name="Purushe J."/>
            <person name="Tulsiani S.M."/>
            <person name="Graham G.C."/>
            <person name="Burns M.-A."/>
            <person name="Dohnt M.F."/>
            <person name="Smythe L.D."/>
            <person name="McKay D.B."/>
            <person name="Craig S.B."/>
            <person name="Vinetz J.M."/>
            <person name="Sutton G.G."/>
            <person name="Nierman W.C."/>
            <person name="Fouts D.E."/>
        </authorList>
    </citation>
    <scope>NUCLEOTIDE SEQUENCE [LARGE SCALE GENOMIC DNA]</scope>
    <source>
        <strain evidence="2 3">LT2156</strain>
    </source>
</reference>
<evidence type="ECO:0000256" key="1">
    <source>
        <dbReference type="SAM" id="MobiDB-lite"/>
    </source>
</evidence>
<name>M6HHD0_LEPIR</name>
<accession>M6HHD0</accession>
<gene>
    <name evidence="2" type="ORF">LEP1GSC158_0605</name>
</gene>
<comment type="caution">
    <text evidence="2">The sequence shown here is derived from an EMBL/GenBank/DDBJ whole genome shotgun (WGS) entry which is preliminary data.</text>
</comment>